<dbReference type="GO" id="GO:0004930">
    <property type="term" value="F:G protein-coupled receptor activity"/>
    <property type="evidence" value="ECO:0007669"/>
    <property type="project" value="UniProtKB-KW"/>
</dbReference>
<dbReference type="EMBL" id="BMAT01011533">
    <property type="protein sequence ID" value="GFR74644.1"/>
    <property type="molecule type" value="Genomic_DNA"/>
</dbReference>
<evidence type="ECO:0000259" key="10">
    <source>
        <dbReference type="PROSITE" id="PS50262"/>
    </source>
</evidence>
<feature type="transmembrane region" description="Helical" evidence="9">
    <location>
        <begin position="197"/>
        <end position="216"/>
    </location>
</feature>
<reference evidence="11 12" key="1">
    <citation type="journal article" date="2021" name="Elife">
        <title>Chloroplast acquisition without the gene transfer in kleptoplastic sea slugs, Plakobranchus ocellatus.</title>
        <authorList>
            <person name="Maeda T."/>
            <person name="Takahashi S."/>
            <person name="Yoshida T."/>
            <person name="Shimamura S."/>
            <person name="Takaki Y."/>
            <person name="Nagai Y."/>
            <person name="Toyoda A."/>
            <person name="Suzuki Y."/>
            <person name="Arimoto A."/>
            <person name="Ishii H."/>
            <person name="Satoh N."/>
            <person name="Nishiyama T."/>
            <person name="Hasebe M."/>
            <person name="Maruyama T."/>
            <person name="Minagawa J."/>
            <person name="Obokata J."/>
            <person name="Shigenobu S."/>
        </authorList>
    </citation>
    <scope>NUCLEOTIDE SEQUENCE [LARGE SCALE GENOMIC DNA]</scope>
</reference>
<comment type="subcellular location">
    <subcellularLocation>
        <location evidence="1">Membrane</location>
        <topology evidence="1">Multi-pass membrane protein</topology>
    </subcellularLocation>
</comment>
<feature type="transmembrane region" description="Helical" evidence="9">
    <location>
        <begin position="327"/>
        <end position="350"/>
    </location>
</feature>
<evidence type="ECO:0000256" key="6">
    <source>
        <dbReference type="ARBA" id="ARBA00023170"/>
    </source>
</evidence>
<gene>
    <name evidence="11" type="ORF">ElyMa_005759300</name>
</gene>
<evidence type="ECO:0000256" key="7">
    <source>
        <dbReference type="ARBA" id="ARBA00023224"/>
    </source>
</evidence>
<dbReference type="Gene3D" id="1.20.1070.10">
    <property type="entry name" value="Rhodopsin 7-helix transmembrane proteins"/>
    <property type="match status" value="1"/>
</dbReference>
<feature type="transmembrane region" description="Helical" evidence="9">
    <location>
        <begin position="222"/>
        <end position="240"/>
    </location>
</feature>
<comment type="caution">
    <text evidence="11">The sequence shown here is derived from an EMBL/GenBank/DDBJ whole genome shotgun (WGS) entry which is preliminary data.</text>
</comment>
<evidence type="ECO:0000256" key="3">
    <source>
        <dbReference type="ARBA" id="ARBA00022989"/>
    </source>
</evidence>
<evidence type="ECO:0000313" key="12">
    <source>
        <dbReference type="Proteomes" id="UP000762676"/>
    </source>
</evidence>
<evidence type="ECO:0000256" key="8">
    <source>
        <dbReference type="SAM" id="MobiDB-lite"/>
    </source>
</evidence>
<keyword evidence="2 9" id="KW-0812">Transmembrane</keyword>
<dbReference type="AlphaFoldDB" id="A0AAV4FNF9"/>
<name>A0AAV4FNF9_9GAST</name>
<keyword evidence="3 9" id="KW-1133">Transmembrane helix</keyword>
<feature type="transmembrane region" description="Helical" evidence="9">
    <location>
        <begin position="288"/>
        <end position="315"/>
    </location>
</feature>
<dbReference type="GO" id="GO:0005886">
    <property type="term" value="C:plasma membrane"/>
    <property type="evidence" value="ECO:0007669"/>
    <property type="project" value="TreeGrafter"/>
</dbReference>
<sequence length="371" mass="39527">MGTQVTSSSLTMNSVKVNTTELTPGNPSPSLGLISGSLYWQIMGVVLGLDIALSVFATGANILTIIVYNRLGYTDSINISLSALAVSDLGVAVTTIVCVLGVVLPIIPSASFTYEIFVNLGANPHITFSRASALITTYVSVERYLCVLLPLKVKSIFTPKRTLASMVVIFALMFAPMPVTFLRYPMGWKYSAAKNKSVLGVLAVSNSNVMTAWYIFSTYSSMVLPILTFAIVIVNTVLLATSLQKSKAWRDANRSQSSTTAGKKGGAFSSETKLPEAKSKETKAVKMVIAIATVFIVATIPSSVNMIAIMTVPGFHIGGRFSKLHSIAGMLLLGVDSANSGANVIIYLYMSSKFRNATLSALCGKSEVRQA</sequence>
<feature type="region of interest" description="Disordered" evidence="8">
    <location>
        <begin position="254"/>
        <end position="274"/>
    </location>
</feature>
<dbReference type="PANTHER" id="PTHR24243">
    <property type="entry name" value="G-PROTEIN COUPLED RECEPTOR"/>
    <property type="match status" value="1"/>
</dbReference>
<dbReference type="Proteomes" id="UP000762676">
    <property type="component" value="Unassembled WGS sequence"/>
</dbReference>
<feature type="transmembrane region" description="Helical" evidence="9">
    <location>
        <begin position="163"/>
        <end position="185"/>
    </location>
</feature>
<keyword evidence="5 9" id="KW-0472">Membrane</keyword>
<feature type="domain" description="G-protein coupled receptors family 1 profile" evidence="10">
    <location>
        <begin position="60"/>
        <end position="347"/>
    </location>
</feature>
<dbReference type="InterPro" id="IPR017452">
    <property type="entry name" value="GPCR_Rhodpsn_7TM"/>
</dbReference>
<accession>A0AAV4FNF9</accession>
<evidence type="ECO:0000313" key="11">
    <source>
        <dbReference type="EMBL" id="GFR74644.1"/>
    </source>
</evidence>
<dbReference type="InterPro" id="IPR000276">
    <property type="entry name" value="GPCR_Rhodpsn"/>
</dbReference>
<dbReference type="PRINTS" id="PR00237">
    <property type="entry name" value="GPCRRHODOPSN"/>
</dbReference>
<feature type="transmembrane region" description="Helical" evidence="9">
    <location>
        <begin position="81"/>
        <end position="107"/>
    </location>
</feature>
<evidence type="ECO:0000256" key="5">
    <source>
        <dbReference type="ARBA" id="ARBA00023136"/>
    </source>
</evidence>
<proteinExistence type="predicted"/>
<protein>
    <submittedName>
        <fullName evidence="11">Alpha-1A adrenergic receptor</fullName>
    </submittedName>
</protein>
<dbReference type="Pfam" id="PF00001">
    <property type="entry name" value="7tm_1"/>
    <property type="match status" value="1"/>
</dbReference>
<evidence type="ECO:0000256" key="2">
    <source>
        <dbReference type="ARBA" id="ARBA00022692"/>
    </source>
</evidence>
<keyword evidence="12" id="KW-1185">Reference proteome</keyword>
<keyword evidence="7" id="KW-0807">Transducer</keyword>
<evidence type="ECO:0000256" key="4">
    <source>
        <dbReference type="ARBA" id="ARBA00023040"/>
    </source>
</evidence>
<evidence type="ECO:0000256" key="1">
    <source>
        <dbReference type="ARBA" id="ARBA00004141"/>
    </source>
</evidence>
<keyword evidence="6 11" id="KW-0675">Receptor</keyword>
<keyword evidence="4" id="KW-0297">G-protein coupled receptor</keyword>
<organism evidence="11 12">
    <name type="scientific">Elysia marginata</name>
    <dbReference type="NCBI Taxonomy" id="1093978"/>
    <lineage>
        <taxon>Eukaryota</taxon>
        <taxon>Metazoa</taxon>
        <taxon>Spiralia</taxon>
        <taxon>Lophotrochozoa</taxon>
        <taxon>Mollusca</taxon>
        <taxon>Gastropoda</taxon>
        <taxon>Heterobranchia</taxon>
        <taxon>Euthyneura</taxon>
        <taxon>Panpulmonata</taxon>
        <taxon>Sacoglossa</taxon>
        <taxon>Placobranchoidea</taxon>
        <taxon>Plakobranchidae</taxon>
        <taxon>Elysia</taxon>
    </lineage>
</organism>
<dbReference type="PANTHER" id="PTHR24243:SF208">
    <property type="entry name" value="PYROKININ-1 RECEPTOR"/>
    <property type="match status" value="1"/>
</dbReference>
<dbReference type="SUPFAM" id="SSF81321">
    <property type="entry name" value="Family A G protein-coupled receptor-like"/>
    <property type="match status" value="1"/>
</dbReference>
<feature type="transmembrane region" description="Helical" evidence="9">
    <location>
        <begin position="38"/>
        <end position="69"/>
    </location>
</feature>
<dbReference type="PROSITE" id="PS50262">
    <property type="entry name" value="G_PROTEIN_RECEP_F1_2"/>
    <property type="match status" value="1"/>
</dbReference>
<evidence type="ECO:0000256" key="9">
    <source>
        <dbReference type="SAM" id="Phobius"/>
    </source>
</evidence>